<name>A0A1F7RND3_9BACT</name>
<accession>A0A1F7RND3</accession>
<dbReference type="InterPro" id="IPR002716">
    <property type="entry name" value="PIN_dom"/>
</dbReference>
<evidence type="ECO:0000259" key="1">
    <source>
        <dbReference type="Pfam" id="PF01850"/>
    </source>
</evidence>
<sequence length="137" mass="15780">MRAFIDTSALVKKYVIEKNSDKFEQLLTQISEIIVSPVYIIEIVSAIDRKIFERTLKKQEASVVLKESKRDYQYFSRVIWNNNLEQKALEIVSKHHLETLDSIQLASCLLAGPDVFIVSDKQLCSIAEKEFANVIFL</sequence>
<feature type="domain" description="PIN" evidence="1">
    <location>
        <begin position="4"/>
        <end position="128"/>
    </location>
</feature>
<comment type="caution">
    <text evidence="2">The sequence shown here is derived from an EMBL/GenBank/DDBJ whole genome shotgun (WGS) entry which is preliminary data.</text>
</comment>
<gene>
    <name evidence="2" type="ORF">A2161_18440</name>
</gene>
<dbReference type="Gene3D" id="3.40.50.1010">
    <property type="entry name" value="5'-nuclease"/>
    <property type="match status" value="1"/>
</dbReference>
<dbReference type="Pfam" id="PF01850">
    <property type="entry name" value="PIN"/>
    <property type="match status" value="1"/>
</dbReference>
<dbReference type="SUPFAM" id="SSF88723">
    <property type="entry name" value="PIN domain-like"/>
    <property type="match status" value="1"/>
</dbReference>
<evidence type="ECO:0000313" key="2">
    <source>
        <dbReference type="EMBL" id="OGL43059.1"/>
    </source>
</evidence>
<dbReference type="InterPro" id="IPR029060">
    <property type="entry name" value="PIN-like_dom_sf"/>
</dbReference>
<dbReference type="AlphaFoldDB" id="A0A1F7RND3"/>
<dbReference type="EMBL" id="MGDD01000293">
    <property type="protein sequence ID" value="OGL43059.1"/>
    <property type="molecule type" value="Genomic_DNA"/>
</dbReference>
<evidence type="ECO:0000313" key="3">
    <source>
        <dbReference type="Proteomes" id="UP000179266"/>
    </source>
</evidence>
<proteinExistence type="predicted"/>
<protein>
    <recommendedName>
        <fullName evidence="1">PIN domain-containing protein</fullName>
    </recommendedName>
</protein>
<dbReference type="Proteomes" id="UP000179266">
    <property type="component" value="Unassembled WGS sequence"/>
</dbReference>
<organism evidence="2 3">
    <name type="scientific">Candidatus Schekmanbacteria bacterium RBG_13_48_7</name>
    <dbReference type="NCBI Taxonomy" id="1817878"/>
    <lineage>
        <taxon>Bacteria</taxon>
        <taxon>Candidatus Schekmaniibacteriota</taxon>
    </lineage>
</organism>
<reference evidence="2 3" key="1">
    <citation type="journal article" date="2016" name="Nat. Commun.">
        <title>Thousands of microbial genomes shed light on interconnected biogeochemical processes in an aquifer system.</title>
        <authorList>
            <person name="Anantharaman K."/>
            <person name="Brown C.T."/>
            <person name="Hug L.A."/>
            <person name="Sharon I."/>
            <person name="Castelle C.J."/>
            <person name="Probst A.J."/>
            <person name="Thomas B.C."/>
            <person name="Singh A."/>
            <person name="Wilkins M.J."/>
            <person name="Karaoz U."/>
            <person name="Brodie E.L."/>
            <person name="Williams K.H."/>
            <person name="Hubbard S.S."/>
            <person name="Banfield J.F."/>
        </authorList>
    </citation>
    <scope>NUCLEOTIDE SEQUENCE [LARGE SCALE GENOMIC DNA]</scope>
</reference>
<dbReference type="CDD" id="cd09874">
    <property type="entry name" value="PIN_MT3492-like"/>
    <property type="match status" value="1"/>
</dbReference>